<accession>A0A0V1K331</accession>
<comment type="caution">
    <text evidence="2">The sequence shown here is derived from an EMBL/GenBank/DDBJ whole genome shotgun (WGS) entry which is preliminary data.</text>
</comment>
<proteinExistence type="predicted"/>
<evidence type="ECO:0000313" key="2">
    <source>
        <dbReference type="EMBL" id="KRZ41629.1"/>
    </source>
</evidence>
<evidence type="ECO:0000256" key="1">
    <source>
        <dbReference type="SAM" id="MobiDB-lite"/>
    </source>
</evidence>
<dbReference type="AlphaFoldDB" id="A0A0V1K331"/>
<evidence type="ECO:0000313" key="3">
    <source>
        <dbReference type="Proteomes" id="UP000054826"/>
    </source>
</evidence>
<evidence type="ECO:0008006" key="4">
    <source>
        <dbReference type="Google" id="ProtNLM"/>
    </source>
</evidence>
<gene>
    <name evidence="2" type="ORF">T4C_11871</name>
</gene>
<feature type="region of interest" description="Disordered" evidence="1">
    <location>
        <begin position="23"/>
        <end position="53"/>
    </location>
</feature>
<organism evidence="2 3">
    <name type="scientific">Trichinella pseudospiralis</name>
    <name type="common">Parasitic roundworm</name>
    <dbReference type="NCBI Taxonomy" id="6337"/>
    <lineage>
        <taxon>Eukaryota</taxon>
        <taxon>Metazoa</taxon>
        <taxon>Ecdysozoa</taxon>
        <taxon>Nematoda</taxon>
        <taxon>Enoplea</taxon>
        <taxon>Dorylaimia</taxon>
        <taxon>Trichinellida</taxon>
        <taxon>Trichinellidae</taxon>
        <taxon>Trichinella</taxon>
    </lineage>
</organism>
<dbReference type="Proteomes" id="UP000054826">
    <property type="component" value="Unassembled WGS sequence"/>
</dbReference>
<sequence length="91" mass="10683">MLKWKPAEFSIDVNTSITDTLRCTSDSRKQSPKNDEIEFVQRKTKGHQRNQQKSVYKGRCYTLKRVNRNDKYWGCAKRSRDCRGTLSPKLA</sequence>
<dbReference type="EMBL" id="JYDV01000019">
    <property type="protein sequence ID" value="KRZ41629.1"/>
    <property type="molecule type" value="Genomic_DNA"/>
</dbReference>
<protein>
    <recommendedName>
        <fullName evidence="4">FLYWCH-type domain-containing protein</fullName>
    </recommendedName>
</protein>
<feature type="compositionally biased region" description="Basic and acidic residues" evidence="1">
    <location>
        <begin position="25"/>
        <end position="41"/>
    </location>
</feature>
<name>A0A0V1K331_TRIPS</name>
<reference evidence="2 3" key="1">
    <citation type="submission" date="2015-01" db="EMBL/GenBank/DDBJ databases">
        <title>Evolution of Trichinella species and genotypes.</title>
        <authorList>
            <person name="Korhonen P.K."/>
            <person name="Edoardo P."/>
            <person name="Giuseppe L.R."/>
            <person name="Gasser R.B."/>
        </authorList>
    </citation>
    <scope>NUCLEOTIDE SEQUENCE [LARGE SCALE GENOMIC DNA]</scope>
    <source>
        <strain evidence="2">ISS176</strain>
    </source>
</reference>